<reference evidence="3 4" key="1">
    <citation type="journal article" date="2016" name="Nat. Commun.">
        <title>Ectomycorrhizal ecology is imprinted in the genome of the dominant symbiotic fungus Cenococcum geophilum.</title>
        <authorList>
            <consortium name="DOE Joint Genome Institute"/>
            <person name="Peter M."/>
            <person name="Kohler A."/>
            <person name="Ohm R.A."/>
            <person name="Kuo A."/>
            <person name="Krutzmann J."/>
            <person name="Morin E."/>
            <person name="Arend M."/>
            <person name="Barry K.W."/>
            <person name="Binder M."/>
            <person name="Choi C."/>
            <person name="Clum A."/>
            <person name="Copeland A."/>
            <person name="Grisel N."/>
            <person name="Haridas S."/>
            <person name="Kipfer T."/>
            <person name="LaButti K."/>
            <person name="Lindquist E."/>
            <person name="Lipzen A."/>
            <person name="Maire R."/>
            <person name="Meier B."/>
            <person name="Mihaltcheva S."/>
            <person name="Molinier V."/>
            <person name="Murat C."/>
            <person name="Poggeler S."/>
            <person name="Quandt C.A."/>
            <person name="Sperisen C."/>
            <person name="Tritt A."/>
            <person name="Tisserant E."/>
            <person name="Crous P.W."/>
            <person name="Henrissat B."/>
            <person name="Nehls U."/>
            <person name="Egli S."/>
            <person name="Spatafora J.W."/>
            <person name="Grigoriev I.V."/>
            <person name="Martin F.M."/>
        </authorList>
    </citation>
    <scope>NUCLEOTIDE SEQUENCE [LARGE SCALE GENOMIC DNA]</scope>
    <source>
        <strain evidence="3 4">CBS 207.34</strain>
    </source>
</reference>
<dbReference type="EMBL" id="KV751160">
    <property type="protein sequence ID" value="OCL01243.1"/>
    <property type="molecule type" value="Genomic_DNA"/>
</dbReference>
<organism evidence="3 4">
    <name type="scientific">Glonium stellatum</name>
    <dbReference type="NCBI Taxonomy" id="574774"/>
    <lineage>
        <taxon>Eukaryota</taxon>
        <taxon>Fungi</taxon>
        <taxon>Dikarya</taxon>
        <taxon>Ascomycota</taxon>
        <taxon>Pezizomycotina</taxon>
        <taxon>Dothideomycetes</taxon>
        <taxon>Pleosporomycetidae</taxon>
        <taxon>Gloniales</taxon>
        <taxon>Gloniaceae</taxon>
        <taxon>Glonium</taxon>
    </lineage>
</organism>
<feature type="domain" description="Alpha/beta hydrolase fold-3" evidence="2">
    <location>
        <begin position="86"/>
        <end position="155"/>
    </location>
</feature>
<protein>
    <submittedName>
        <fullName evidence="3">Alpha/beta-hydrolase</fullName>
    </submittedName>
</protein>
<accession>A0A8E2EN30</accession>
<name>A0A8E2EN30_9PEZI</name>
<dbReference type="PANTHER" id="PTHR23024">
    <property type="entry name" value="ARYLACETAMIDE DEACETYLASE"/>
    <property type="match status" value="1"/>
</dbReference>
<dbReference type="OrthoDB" id="408631at2759"/>
<keyword evidence="3" id="KW-0378">Hydrolase</keyword>
<evidence type="ECO:0000313" key="3">
    <source>
        <dbReference type="EMBL" id="OCL01243.1"/>
    </source>
</evidence>
<evidence type="ECO:0000313" key="4">
    <source>
        <dbReference type="Proteomes" id="UP000250140"/>
    </source>
</evidence>
<feature type="transmembrane region" description="Helical" evidence="1">
    <location>
        <begin position="28"/>
        <end position="47"/>
    </location>
</feature>
<evidence type="ECO:0000256" key="1">
    <source>
        <dbReference type="SAM" id="Phobius"/>
    </source>
</evidence>
<keyword evidence="1" id="KW-1133">Transmembrane helix</keyword>
<dbReference type="InterPro" id="IPR029058">
    <property type="entry name" value="AB_hydrolase_fold"/>
</dbReference>
<dbReference type="InterPro" id="IPR013094">
    <property type="entry name" value="AB_hydrolase_3"/>
</dbReference>
<dbReference type="InterPro" id="IPR050466">
    <property type="entry name" value="Carboxylest/Gibb_receptor"/>
</dbReference>
<keyword evidence="1" id="KW-0812">Transmembrane</keyword>
<dbReference type="PANTHER" id="PTHR23024:SF584">
    <property type="entry name" value="FAMILY PROTEIN, PUTATIVE (AFU_ORTHOLOGUE AFUA_3G14530)-RELATED"/>
    <property type="match status" value="1"/>
</dbReference>
<evidence type="ECO:0000259" key="2">
    <source>
        <dbReference type="Pfam" id="PF07859"/>
    </source>
</evidence>
<dbReference type="AlphaFoldDB" id="A0A8E2EN30"/>
<gene>
    <name evidence="3" type="ORF">AOQ84DRAFT_401892</name>
</gene>
<dbReference type="Gene3D" id="3.40.50.1820">
    <property type="entry name" value="alpha/beta hydrolase"/>
    <property type="match status" value="2"/>
</dbReference>
<dbReference type="SUPFAM" id="SSF53474">
    <property type="entry name" value="alpha/beta-Hydrolases"/>
    <property type="match status" value="1"/>
</dbReference>
<sequence length="294" mass="33342">MSLLLSLFRPLYDSIFSALPFRYRWRLLFLQLISLISAFLTAIPWIFSQRYSIYWIPTRNGGSVRAIVFMPPKRDGDNRLRPLHLDIHGGAFIGGLAEYNASWCARLSDEIGAVVVSSMYRCAPKHIFPAAIDDIDDVVGYLFENAEAKLGSDPKLFTPREKPKPPKFPAKDPLWFLFPLFDAYPALARASNLENPRLNPIVADIKTLPDDMLLVVAALDILVHEQLTFAERVKADIEAEGDGGWLRRAEAIVFENCFHGWLELPSLFINEKTRTDAFDAGCMFIKEAHKKTRV</sequence>
<proteinExistence type="predicted"/>
<keyword evidence="1" id="KW-0472">Membrane</keyword>
<dbReference type="GO" id="GO:0016787">
    <property type="term" value="F:hydrolase activity"/>
    <property type="evidence" value="ECO:0007669"/>
    <property type="project" value="UniProtKB-KW"/>
</dbReference>
<dbReference type="Proteomes" id="UP000250140">
    <property type="component" value="Unassembled WGS sequence"/>
</dbReference>
<dbReference type="Pfam" id="PF07859">
    <property type="entry name" value="Abhydrolase_3"/>
    <property type="match status" value="1"/>
</dbReference>
<keyword evidence="4" id="KW-1185">Reference proteome</keyword>